<evidence type="ECO:0000256" key="11">
    <source>
        <dbReference type="ARBA" id="ARBA00023136"/>
    </source>
</evidence>
<feature type="domain" description="HAMP" evidence="13">
    <location>
        <begin position="315"/>
        <end position="367"/>
    </location>
</feature>
<feature type="transmembrane region" description="Helical" evidence="12">
    <location>
        <begin position="12"/>
        <end position="32"/>
    </location>
</feature>
<evidence type="ECO:0000256" key="9">
    <source>
        <dbReference type="ARBA" id="ARBA00022989"/>
    </source>
</evidence>
<dbReference type="SUPFAM" id="SSF158472">
    <property type="entry name" value="HAMP domain-like"/>
    <property type="match status" value="1"/>
</dbReference>
<dbReference type="SUPFAM" id="SSF55874">
    <property type="entry name" value="ATPase domain of HSP90 chaperone/DNA topoisomerase II/histidine kinase"/>
    <property type="match status" value="1"/>
</dbReference>
<evidence type="ECO:0000313" key="15">
    <source>
        <dbReference type="Proteomes" id="UP001056756"/>
    </source>
</evidence>
<dbReference type="InterPro" id="IPR003660">
    <property type="entry name" value="HAMP_dom"/>
</dbReference>
<dbReference type="PROSITE" id="PS50885">
    <property type="entry name" value="HAMP"/>
    <property type="match status" value="1"/>
</dbReference>
<dbReference type="Gene3D" id="6.10.340.10">
    <property type="match status" value="1"/>
</dbReference>
<evidence type="ECO:0000256" key="6">
    <source>
        <dbReference type="ARBA" id="ARBA00022741"/>
    </source>
</evidence>
<evidence type="ECO:0000313" key="14">
    <source>
        <dbReference type="EMBL" id="URN95267.1"/>
    </source>
</evidence>
<dbReference type="Gene3D" id="3.30.565.10">
    <property type="entry name" value="Histidine kinase-like ATPase, C-terminal domain"/>
    <property type="match status" value="1"/>
</dbReference>
<keyword evidence="5 12" id="KW-0812">Transmembrane</keyword>
<keyword evidence="9 12" id="KW-1133">Transmembrane helix</keyword>
<sequence length="586" mass="68894">MKQKFGLNSIIVKMIVIYSIPFILFSLVLIRLNHNSTERIQNEFITQMEFTFNQTSDELVRKLAVSYDLNDVVIKNIKLLEFMDDPYLEDESEFLSYYLDGIVPIVKYATAFTESDDYTIRVFMQNDNIPESWPYFLNLRHQQQHPNIQNFVNDETKSYIWLTPDEAPNFPNQLNTNRDVYTLVSKLYSSTRNMLGIVTIMIAEDYLLQSTDHVTESENIQLLLNDEGIVYATTSLDNAEQFSIIAPHLKDDQGHFIEEQHLYFYKQLKELNQYFVFKVSLEQLNTSIQNSVVNQVLIMIASLILLIVTCLVMVKMIFLRLHRMISVMRKVMSGDLNRRIPDKNRDEFGQIAQDFNNLIDMNNELIHNVVMKERLRKEAQIQALQYQINPHFIYNTLDIFRMRFIKEKMFDIADSLADFGKILRYNLSEQTHQSTLGEEIELIKKYMSLQRISTSQRISLQVTMDETLKTYPVIKFLLQPIVENSIKYGKLKTQEQLEVNIIVEIQNHELWIHVEDNGNGMSEQRLEELNKQFQLHLIPEGDKKSSSIGLHNVNSRLRLYYGDVYYLTVLSRLGEYTKILIKIPYE</sequence>
<name>A0A9J6ZGF1_9BACL</name>
<keyword evidence="10" id="KW-0902">Two-component regulatory system</keyword>
<evidence type="ECO:0000256" key="5">
    <source>
        <dbReference type="ARBA" id="ARBA00022692"/>
    </source>
</evidence>
<keyword evidence="8" id="KW-0067">ATP-binding</keyword>
<evidence type="ECO:0000256" key="3">
    <source>
        <dbReference type="ARBA" id="ARBA00022553"/>
    </source>
</evidence>
<proteinExistence type="predicted"/>
<dbReference type="Pfam" id="PF06580">
    <property type="entry name" value="His_kinase"/>
    <property type="match status" value="1"/>
</dbReference>
<gene>
    <name evidence="14" type="ORF">NAG76_03120</name>
</gene>
<keyword evidence="11 12" id="KW-0472">Membrane</keyword>
<evidence type="ECO:0000256" key="2">
    <source>
        <dbReference type="ARBA" id="ARBA00022475"/>
    </source>
</evidence>
<evidence type="ECO:0000256" key="4">
    <source>
        <dbReference type="ARBA" id="ARBA00022679"/>
    </source>
</evidence>
<dbReference type="InterPro" id="IPR010559">
    <property type="entry name" value="Sig_transdc_His_kin_internal"/>
</dbReference>
<dbReference type="KEGG" id="plig:NAG76_03120"/>
<dbReference type="PANTHER" id="PTHR34220:SF11">
    <property type="entry name" value="SENSOR PROTEIN KINASE HPTS"/>
    <property type="match status" value="1"/>
</dbReference>
<keyword evidence="4" id="KW-0808">Transferase</keyword>
<protein>
    <submittedName>
        <fullName evidence="14">Histidine kinase</fullName>
    </submittedName>
</protein>
<keyword evidence="7 14" id="KW-0418">Kinase</keyword>
<accession>A0A9J6ZGF1</accession>
<dbReference type="GO" id="GO:0005886">
    <property type="term" value="C:plasma membrane"/>
    <property type="evidence" value="ECO:0007669"/>
    <property type="project" value="UniProtKB-SubCell"/>
</dbReference>
<evidence type="ECO:0000259" key="13">
    <source>
        <dbReference type="PROSITE" id="PS50885"/>
    </source>
</evidence>
<dbReference type="EMBL" id="CP097899">
    <property type="protein sequence ID" value="URN95267.1"/>
    <property type="molecule type" value="Genomic_DNA"/>
</dbReference>
<organism evidence="14 15">
    <name type="scientific">Candidatus Pristimantibacillus lignocellulolyticus</name>
    <dbReference type="NCBI Taxonomy" id="2994561"/>
    <lineage>
        <taxon>Bacteria</taxon>
        <taxon>Bacillati</taxon>
        <taxon>Bacillota</taxon>
        <taxon>Bacilli</taxon>
        <taxon>Bacillales</taxon>
        <taxon>Paenibacillaceae</taxon>
        <taxon>Candidatus Pristimantibacillus</taxon>
    </lineage>
</organism>
<dbReference type="Proteomes" id="UP001056756">
    <property type="component" value="Chromosome"/>
</dbReference>
<dbReference type="InterPro" id="IPR003594">
    <property type="entry name" value="HATPase_dom"/>
</dbReference>
<dbReference type="AlphaFoldDB" id="A0A9J6ZGF1"/>
<evidence type="ECO:0000256" key="12">
    <source>
        <dbReference type="SAM" id="Phobius"/>
    </source>
</evidence>
<dbReference type="GO" id="GO:0000155">
    <property type="term" value="F:phosphorelay sensor kinase activity"/>
    <property type="evidence" value="ECO:0007669"/>
    <property type="project" value="InterPro"/>
</dbReference>
<evidence type="ECO:0000256" key="10">
    <source>
        <dbReference type="ARBA" id="ARBA00023012"/>
    </source>
</evidence>
<dbReference type="GO" id="GO:0005524">
    <property type="term" value="F:ATP binding"/>
    <property type="evidence" value="ECO:0007669"/>
    <property type="project" value="UniProtKB-KW"/>
</dbReference>
<evidence type="ECO:0000256" key="8">
    <source>
        <dbReference type="ARBA" id="ARBA00022840"/>
    </source>
</evidence>
<dbReference type="CDD" id="cd06225">
    <property type="entry name" value="HAMP"/>
    <property type="match status" value="1"/>
</dbReference>
<dbReference type="Pfam" id="PF02518">
    <property type="entry name" value="HATPase_c"/>
    <property type="match status" value="1"/>
</dbReference>
<dbReference type="InterPro" id="IPR036890">
    <property type="entry name" value="HATPase_C_sf"/>
</dbReference>
<feature type="transmembrane region" description="Helical" evidence="12">
    <location>
        <begin position="296"/>
        <end position="319"/>
    </location>
</feature>
<dbReference type="SMART" id="SM00304">
    <property type="entry name" value="HAMP"/>
    <property type="match status" value="1"/>
</dbReference>
<comment type="subcellular location">
    <subcellularLocation>
        <location evidence="1">Cell membrane</location>
        <topology evidence="1">Multi-pass membrane protein</topology>
    </subcellularLocation>
</comment>
<keyword evidence="3" id="KW-0597">Phosphoprotein</keyword>
<reference evidence="14" key="1">
    <citation type="submission" date="2022-05" db="EMBL/GenBank/DDBJ databases">
        <title>Novel bacterial taxa in a minimal lignocellulolytic consortium and its capacity to transform plastics disclosed by genome-resolved metagenomics.</title>
        <authorList>
            <person name="Rodriguez C.A.D."/>
            <person name="Diaz-Garcia L."/>
            <person name="Herrera K."/>
            <person name="Tarazona N.A."/>
            <person name="Sproer C."/>
            <person name="Overmann J."/>
            <person name="Jimenez D.J."/>
        </authorList>
    </citation>
    <scope>NUCLEOTIDE SEQUENCE</scope>
    <source>
        <strain evidence="14">MAG5</strain>
    </source>
</reference>
<dbReference type="PANTHER" id="PTHR34220">
    <property type="entry name" value="SENSOR HISTIDINE KINASE YPDA"/>
    <property type="match status" value="1"/>
</dbReference>
<dbReference type="Pfam" id="PF00672">
    <property type="entry name" value="HAMP"/>
    <property type="match status" value="1"/>
</dbReference>
<evidence type="ECO:0000256" key="1">
    <source>
        <dbReference type="ARBA" id="ARBA00004651"/>
    </source>
</evidence>
<dbReference type="InterPro" id="IPR050640">
    <property type="entry name" value="Bact_2-comp_sensor_kinase"/>
</dbReference>
<keyword evidence="2" id="KW-1003">Cell membrane</keyword>
<evidence type="ECO:0000256" key="7">
    <source>
        <dbReference type="ARBA" id="ARBA00022777"/>
    </source>
</evidence>
<keyword evidence="6" id="KW-0547">Nucleotide-binding</keyword>